<evidence type="ECO:0000256" key="4">
    <source>
        <dbReference type="PIRSR" id="PIRSR004846-1"/>
    </source>
</evidence>
<evidence type="ECO:0000313" key="6">
    <source>
        <dbReference type="Proteomes" id="UP000322454"/>
    </source>
</evidence>
<dbReference type="PANTHER" id="PTHR30632">
    <property type="entry name" value="MOLYBDATE-BINDING PERIPLASMIC PROTEIN"/>
    <property type="match status" value="1"/>
</dbReference>
<accession>A0A520XFY1</accession>
<keyword evidence="2 4" id="KW-0479">Metal-binding</keyword>
<dbReference type="GO" id="GO:0015689">
    <property type="term" value="P:molybdate ion transport"/>
    <property type="evidence" value="ECO:0007669"/>
    <property type="project" value="InterPro"/>
</dbReference>
<dbReference type="EMBL" id="SHMQ01000004">
    <property type="protein sequence ID" value="RZV40026.1"/>
    <property type="molecule type" value="Genomic_DNA"/>
</dbReference>
<evidence type="ECO:0000313" key="5">
    <source>
        <dbReference type="EMBL" id="RZV40026.1"/>
    </source>
</evidence>
<feature type="binding site" evidence="4">
    <location>
        <position position="209"/>
    </location>
    <ligand>
        <name>molybdate</name>
        <dbReference type="ChEBI" id="CHEBI:36264"/>
    </ligand>
</feature>
<evidence type="ECO:0000256" key="3">
    <source>
        <dbReference type="ARBA" id="ARBA00022729"/>
    </source>
</evidence>
<dbReference type="AlphaFoldDB" id="A0A520XFY1"/>
<keyword evidence="3" id="KW-0732">Signal</keyword>
<organism evidence="5 6">
    <name type="scientific">Candidatus Acidulodesulfobacterium acidiphilum</name>
    <dbReference type="NCBI Taxonomy" id="2597224"/>
    <lineage>
        <taxon>Bacteria</taxon>
        <taxon>Deltaproteobacteria</taxon>
        <taxon>Candidatus Acidulodesulfobacterales</taxon>
        <taxon>Candidatus Acidulodesulfobacterium</taxon>
    </lineage>
</organism>
<dbReference type="InterPro" id="IPR050682">
    <property type="entry name" value="ModA/WtpA"/>
</dbReference>
<comment type="caution">
    <text evidence="5">The sequence shown here is derived from an EMBL/GenBank/DDBJ whole genome shotgun (WGS) entry which is preliminary data.</text>
</comment>
<dbReference type="PANTHER" id="PTHR30632:SF0">
    <property type="entry name" value="SULFATE-BINDING PROTEIN"/>
    <property type="match status" value="1"/>
</dbReference>
<feature type="binding site" evidence="4">
    <location>
        <position position="159"/>
    </location>
    <ligand>
        <name>molybdate</name>
        <dbReference type="ChEBI" id="CHEBI:36264"/>
    </ligand>
</feature>
<evidence type="ECO:0000256" key="2">
    <source>
        <dbReference type="ARBA" id="ARBA00022723"/>
    </source>
</evidence>
<sequence>MKKEKKAFVKIFEKLSAFLFLLVLISFISFNFGFKKANAVTLRILAADALPKPIMEIGKIFKKEHPGVHIYYDFLGAGVLKGDIEEGAPADMFLSANGKFQRQLEKKGFLNSYKIFAYDYLAAATPIDNPANVTENNLIKKLMDKNVSLTTSSPHSDPAGDYTWAMFRRINKKYPGAFKTITSHADHLLDAALVMPILESGNTDLGILYTSQLLELQKAGAKINIIKIPAKYNTRAEFTVSILNQSKHKSLDKDFEKLLFSHRGRKILKYWGFTSVR</sequence>
<dbReference type="NCBIfam" id="TIGR01256">
    <property type="entry name" value="modA"/>
    <property type="match status" value="1"/>
</dbReference>
<evidence type="ECO:0000256" key="1">
    <source>
        <dbReference type="ARBA" id="ARBA00009175"/>
    </source>
</evidence>
<dbReference type="GO" id="GO:0030973">
    <property type="term" value="F:molybdate ion binding"/>
    <property type="evidence" value="ECO:0007669"/>
    <property type="project" value="TreeGrafter"/>
</dbReference>
<comment type="similarity">
    <text evidence="1">Belongs to the bacterial solute-binding protein ModA family.</text>
</comment>
<dbReference type="Pfam" id="PF13531">
    <property type="entry name" value="SBP_bac_11"/>
    <property type="match status" value="1"/>
</dbReference>
<keyword evidence="4" id="KW-0500">Molybdenum</keyword>
<protein>
    <submittedName>
        <fullName evidence="5">Molybdate ABC transporter substrate-binding protein</fullName>
    </submittedName>
</protein>
<name>A0A520XFY1_9DELT</name>
<gene>
    <name evidence="5" type="primary">modA</name>
    <name evidence="5" type="ORF">EVJ48_02300</name>
</gene>
<dbReference type="Gene3D" id="3.40.190.10">
    <property type="entry name" value="Periplasmic binding protein-like II"/>
    <property type="match status" value="2"/>
</dbReference>
<dbReference type="SUPFAM" id="SSF53850">
    <property type="entry name" value="Periplasmic binding protein-like II"/>
    <property type="match status" value="1"/>
</dbReference>
<dbReference type="PIRSF" id="PIRSF004846">
    <property type="entry name" value="ModA"/>
    <property type="match status" value="1"/>
</dbReference>
<dbReference type="Proteomes" id="UP000322454">
    <property type="component" value="Unassembled WGS sequence"/>
</dbReference>
<dbReference type="GO" id="GO:0046872">
    <property type="term" value="F:metal ion binding"/>
    <property type="evidence" value="ECO:0007669"/>
    <property type="project" value="UniProtKB-KW"/>
</dbReference>
<dbReference type="InterPro" id="IPR005950">
    <property type="entry name" value="ModA"/>
</dbReference>
<reference evidence="5 6" key="1">
    <citation type="submission" date="2019-01" db="EMBL/GenBank/DDBJ databases">
        <title>Insights into ecological role of a new deltaproteobacterial order Candidatus Sinidesulfobacterales (Sva0485) by metagenomics and metatranscriptomics.</title>
        <authorList>
            <person name="Tan S."/>
            <person name="Liu J."/>
            <person name="Fang Y."/>
            <person name="Hedlund B."/>
            <person name="Lian Z.-H."/>
            <person name="Huang L.-Y."/>
            <person name="Li J.-T."/>
            <person name="Huang L.-N."/>
            <person name="Li W.-J."/>
            <person name="Jiang H.-C."/>
            <person name="Dong H.-L."/>
            <person name="Shu W.-S."/>
        </authorList>
    </citation>
    <scope>NUCLEOTIDE SEQUENCE [LARGE SCALE GENOMIC DNA]</scope>
    <source>
        <strain evidence="5">AP4</strain>
    </source>
</reference>
<proteinExistence type="inferred from homology"/>